<reference evidence="2 3" key="1">
    <citation type="journal article" date="2021" name="BMC Genomics">
        <title>Datura genome reveals duplications of psychoactive alkaloid biosynthetic genes and high mutation rate following tissue culture.</title>
        <authorList>
            <person name="Rajewski A."/>
            <person name="Carter-House D."/>
            <person name="Stajich J."/>
            <person name="Litt A."/>
        </authorList>
    </citation>
    <scope>NUCLEOTIDE SEQUENCE [LARGE SCALE GENOMIC DNA]</scope>
    <source>
        <strain evidence="2">AR-01</strain>
    </source>
</reference>
<sequence length="65" mass="7176">MVSFENLESKIPGWTQCDQAPGSVDDARQNTSRDGCSTTTVADHSRDLQVTVIKSFHERPSKPNV</sequence>
<evidence type="ECO:0000256" key="1">
    <source>
        <dbReference type="SAM" id="MobiDB-lite"/>
    </source>
</evidence>
<keyword evidence="3" id="KW-1185">Reference proteome</keyword>
<organism evidence="2 3">
    <name type="scientific">Datura stramonium</name>
    <name type="common">Jimsonweed</name>
    <name type="synonym">Common thornapple</name>
    <dbReference type="NCBI Taxonomy" id="4076"/>
    <lineage>
        <taxon>Eukaryota</taxon>
        <taxon>Viridiplantae</taxon>
        <taxon>Streptophyta</taxon>
        <taxon>Embryophyta</taxon>
        <taxon>Tracheophyta</taxon>
        <taxon>Spermatophyta</taxon>
        <taxon>Magnoliopsida</taxon>
        <taxon>eudicotyledons</taxon>
        <taxon>Gunneridae</taxon>
        <taxon>Pentapetalae</taxon>
        <taxon>asterids</taxon>
        <taxon>lamiids</taxon>
        <taxon>Solanales</taxon>
        <taxon>Solanaceae</taxon>
        <taxon>Solanoideae</taxon>
        <taxon>Datureae</taxon>
        <taxon>Datura</taxon>
    </lineage>
</organism>
<proteinExistence type="predicted"/>
<gene>
    <name evidence="2" type="ORF">HAX54_024201</name>
</gene>
<accession>A0ABS8V0H4</accession>
<feature type="region of interest" description="Disordered" evidence="1">
    <location>
        <begin position="15"/>
        <end position="41"/>
    </location>
</feature>
<dbReference type="Proteomes" id="UP000823775">
    <property type="component" value="Unassembled WGS sequence"/>
</dbReference>
<feature type="compositionally biased region" description="Polar residues" evidence="1">
    <location>
        <begin position="29"/>
        <end position="41"/>
    </location>
</feature>
<name>A0ABS8V0H4_DATST</name>
<feature type="non-terminal residue" evidence="2">
    <location>
        <position position="65"/>
    </location>
</feature>
<evidence type="ECO:0000313" key="3">
    <source>
        <dbReference type="Proteomes" id="UP000823775"/>
    </source>
</evidence>
<comment type="caution">
    <text evidence="2">The sequence shown here is derived from an EMBL/GenBank/DDBJ whole genome shotgun (WGS) entry which is preliminary data.</text>
</comment>
<dbReference type="EMBL" id="JACEIK010002947">
    <property type="protein sequence ID" value="MCD9639585.1"/>
    <property type="molecule type" value="Genomic_DNA"/>
</dbReference>
<protein>
    <submittedName>
        <fullName evidence="2">Uncharacterized protein</fullName>
    </submittedName>
</protein>
<evidence type="ECO:0000313" key="2">
    <source>
        <dbReference type="EMBL" id="MCD9639585.1"/>
    </source>
</evidence>